<dbReference type="AlphaFoldDB" id="A0A1M7Y433"/>
<dbReference type="STRING" id="1121345.SAMN02745217_01372"/>
<accession>A0A1M7Y433</accession>
<gene>
    <name evidence="1" type="ORF">SAMN02745217_01372</name>
</gene>
<dbReference type="EMBL" id="FRFD01000004">
    <property type="protein sequence ID" value="SHO47034.1"/>
    <property type="molecule type" value="Genomic_DNA"/>
</dbReference>
<protein>
    <submittedName>
        <fullName evidence="1">Uncharacterized protein</fullName>
    </submittedName>
</protein>
<sequence length="249" mass="27965">MAAYRYEKKVLLTQTHYHNREMEEVLLGGVQKEELYRDIGIDAILRLIRTGNFIANSDTESLIRNFILSVGKGGVNLLPGTSGEYSKALEGDMSAYLPYLYGSLKGSYDMIFTDAVSGDNPVSRMLWKEADILAVTLSQNKAVIKECLLQYQFPFEKTVFLIGSYQKASVNTIKNLEKTYQELKGRLYAVPYHTSYMDVLSEGMCQELFLKSLAFKNKAGLTEFFSYVSKLTEMLLDKASDEGGAGLDI</sequence>
<evidence type="ECO:0000313" key="2">
    <source>
        <dbReference type="Proteomes" id="UP000184612"/>
    </source>
</evidence>
<name>A0A1M7Y433_9FIRM</name>
<organism evidence="1 2">
    <name type="scientific">Anaerocolumna xylanovorans DSM 12503</name>
    <dbReference type="NCBI Taxonomy" id="1121345"/>
    <lineage>
        <taxon>Bacteria</taxon>
        <taxon>Bacillati</taxon>
        <taxon>Bacillota</taxon>
        <taxon>Clostridia</taxon>
        <taxon>Lachnospirales</taxon>
        <taxon>Lachnospiraceae</taxon>
        <taxon>Anaerocolumna</taxon>
    </lineage>
</organism>
<dbReference type="Proteomes" id="UP000184612">
    <property type="component" value="Unassembled WGS sequence"/>
</dbReference>
<reference evidence="1 2" key="1">
    <citation type="submission" date="2016-12" db="EMBL/GenBank/DDBJ databases">
        <authorList>
            <person name="Song W.-J."/>
            <person name="Kurnit D.M."/>
        </authorList>
    </citation>
    <scope>NUCLEOTIDE SEQUENCE [LARGE SCALE GENOMIC DNA]</scope>
    <source>
        <strain evidence="1 2">DSM 12503</strain>
    </source>
</reference>
<keyword evidence="2" id="KW-1185">Reference proteome</keyword>
<evidence type="ECO:0000313" key="1">
    <source>
        <dbReference type="EMBL" id="SHO47034.1"/>
    </source>
</evidence>
<proteinExistence type="predicted"/>